<keyword evidence="7 19" id="KW-0808">Transferase</keyword>
<dbReference type="InterPro" id="IPR018108">
    <property type="entry name" value="MCP_transmembrane"/>
</dbReference>
<keyword evidence="21" id="KW-1185">Reference proteome</keyword>
<evidence type="ECO:0000256" key="17">
    <source>
        <dbReference type="PROSITE-ProRule" id="PRU00282"/>
    </source>
</evidence>
<keyword evidence="9" id="KW-0677">Repeat</keyword>
<feature type="repeat" description="Solcar" evidence="17">
    <location>
        <begin position="95"/>
        <end position="177"/>
    </location>
</feature>
<dbReference type="EC" id="2.2.1.2" evidence="5 19"/>
<dbReference type="GO" id="GO:0004801">
    <property type="term" value="F:transaldolase activity"/>
    <property type="evidence" value="ECO:0007669"/>
    <property type="project" value="UniProtKB-EC"/>
</dbReference>
<evidence type="ECO:0000256" key="8">
    <source>
        <dbReference type="ARBA" id="ARBA00022692"/>
    </source>
</evidence>
<proteinExistence type="inferred from homology"/>
<dbReference type="EMBL" id="DAKRPA010000032">
    <property type="protein sequence ID" value="DBA02405.1"/>
    <property type="molecule type" value="Genomic_DNA"/>
</dbReference>
<dbReference type="Pfam" id="PF00923">
    <property type="entry name" value="TAL_FSA"/>
    <property type="match status" value="1"/>
</dbReference>
<dbReference type="PROSITE" id="PS00958">
    <property type="entry name" value="TRANSALDOLASE_2"/>
    <property type="match status" value="1"/>
</dbReference>
<keyword evidence="11" id="KW-1133">Transmembrane helix</keyword>
<dbReference type="Gene3D" id="3.20.20.70">
    <property type="entry name" value="Aldolase class I"/>
    <property type="match status" value="1"/>
</dbReference>
<keyword evidence="8 17" id="KW-0812">Transmembrane</keyword>
<protein>
    <recommendedName>
        <fullName evidence="5 19">Transaldolase</fullName>
        <ecNumber evidence="5 19">2.2.1.2</ecNumber>
    </recommendedName>
</protein>
<dbReference type="Pfam" id="PF00153">
    <property type="entry name" value="Mito_carr"/>
    <property type="match status" value="3"/>
</dbReference>
<dbReference type="InterPro" id="IPR023395">
    <property type="entry name" value="MCP_dom_sf"/>
</dbReference>
<evidence type="ECO:0000256" key="9">
    <source>
        <dbReference type="ARBA" id="ARBA00022737"/>
    </source>
</evidence>
<evidence type="ECO:0000256" key="12">
    <source>
        <dbReference type="ARBA" id="ARBA00023126"/>
    </source>
</evidence>
<name>A0AAV2ZCR0_9STRA</name>
<evidence type="ECO:0000256" key="2">
    <source>
        <dbReference type="ARBA" id="ARBA00004857"/>
    </source>
</evidence>
<dbReference type="GO" id="GO:0009052">
    <property type="term" value="P:pentose-phosphate shunt, non-oxidative branch"/>
    <property type="evidence" value="ECO:0007669"/>
    <property type="project" value="TreeGrafter"/>
</dbReference>
<dbReference type="InterPro" id="IPR013785">
    <property type="entry name" value="Aldolase_TIM"/>
</dbReference>
<comment type="catalytic activity">
    <reaction evidence="16 19">
        <text>D-sedoheptulose 7-phosphate + D-glyceraldehyde 3-phosphate = D-erythrose 4-phosphate + beta-D-fructose 6-phosphate</text>
        <dbReference type="Rhea" id="RHEA:17053"/>
        <dbReference type="ChEBI" id="CHEBI:16897"/>
        <dbReference type="ChEBI" id="CHEBI:57483"/>
        <dbReference type="ChEBI" id="CHEBI:57634"/>
        <dbReference type="ChEBI" id="CHEBI:59776"/>
        <dbReference type="EC" id="2.2.1.2"/>
    </reaction>
</comment>
<comment type="pathway">
    <text evidence="2 19">Carbohydrate degradation; pentose phosphate pathway; D-glyceraldehyde 3-phosphate and beta-D-fructose 6-phosphate from D-ribose 5-phosphate and D-xylulose 5-phosphate (non-oxidative stage): step 2/3.</text>
</comment>
<keyword evidence="15" id="KW-0704">Schiff base</keyword>
<dbReference type="PANTHER" id="PTHR10683">
    <property type="entry name" value="TRANSALDOLASE"/>
    <property type="match status" value="1"/>
</dbReference>
<keyword evidence="14 17" id="KW-0472">Membrane</keyword>
<keyword evidence="13" id="KW-0496">Mitochondrion</keyword>
<dbReference type="CDD" id="cd00957">
    <property type="entry name" value="Transaldolase_TalAB"/>
    <property type="match status" value="1"/>
</dbReference>
<evidence type="ECO:0000256" key="15">
    <source>
        <dbReference type="ARBA" id="ARBA00023270"/>
    </source>
</evidence>
<feature type="repeat" description="Solcar" evidence="17">
    <location>
        <begin position="186"/>
        <end position="274"/>
    </location>
</feature>
<comment type="similarity">
    <text evidence="3 18">Belongs to the mitochondrial carrier (TC 2.A.29) family.</text>
</comment>
<dbReference type="FunFam" id="1.50.40.10:FF:000018">
    <property type="entry name" value="S-adenosylmethionine mitochondrial carrier protein-like"/>
    <property type="match status" value="1"/>
</dbReference>
<gene>
    <name evidence="20" type="ORF">N0F65_007224</name>
</gene>
<evidence type="ECO:0000256" key="5">
    <source>
        <dbReference type="ARBA" id="ARBA00013151"/>
    </source>
</evidence>
<reference evidence="20" key="2">
    <citation type="journal article" date="2023" name="Microbiol Resour">
        <title>Decontamination and Annotation of the Draft Genome Sequence of the Oomycete Lagenidium giganteum ARSEF 373.</title>
        <authorList>
            <person name="Morgan W.R."/>
            <person name="Tartar A."/>
        </authorList>
    </citation>
    <scope>NUCLEOTIDE SEQUENCE</scope>
    <source>
        <strain evidence="20">ARSEF 373</strain>
    </source>
</reference>
<evidence type="ECO:0000256" key="18">
    <source>
        <dbReference type="RuleBase" id="RU000488"/>
    </source>
</evidence>
<evidence type="ECO:0000256" key="3">
    <source>
        <dbReference type="ARBA" id="ARBA00006375"/>
    </source>
</evidence>
<evidence type="ECO:0000313" key="21">
    <source>
        <dbReference type="Proteomes" id="UP001146120"/>
    </source>
</evidence>
<dbReference type="PROSITE" id="PS50920">
    <property type="entry name" value="SOLCAR"/>
    <property type="match status" value="3"/>
</dbReference>
<sequence>MSDAEVVNAPSRGFVASLLGGAVAGTSVDIALFPLDTIKTRLQSAEGFFKAGGFRGIYSGLSAAAAGSAPGGALFFSTYETSKRMIGIYLPEHKHSPVAHMAAAASGEMAACLVRVPTEIVKQRMQTGMYDSFKGAVYGIRSTEGLFGFYRGYWSMIAREIPFSFIQFPLWEGLKHQWSQQQGSPVNSLQGAICGSIAGGVAASITTPLDVVKTRLMLGKDVHGVRYNGTIDTFKRVYTEEGVKRLFSGVGPRTMWISIGGFVFFGIDSPTKKLKEVTQLDQLKEFTTVVADTGDIDSIAKYKPQDATTNPSLLFKAAQMDQYKHLVDDAVAYGKGLDKNMSEKERLGHIIDKLSVNFGLEILKIVPGYVSTEVDARLSFDKETTIKRAHRIIEMYEKAGIKKDRILVKIASTWEGIQACKELQKEGISCNMTLLFGFAQAVACAEAGATLISPFVGRILDWHKAKTGKASYASNEDPGVLSVTKIYQYYKKFGYKTIVMGASFRNTGEITELAGCDRLTISPQLLDELTKTTTKIARKLDAEGASKKYTGEKLTFSEKEFRLSLNEDAMATEKLAEGIRGFSADIVKLEEILKSKLKN</sequence>
<dbReference type="InterPro" id="IPR018225">
    <property type="entry name" value="Transaldolase_AS"/>
</dbReference>
<dbReference type="PANTHER" id="PTHR10683:SF18">
    <property type="entry name" value="TRANSALDOLASE"/>
    <property type="match status" value="1"/>
</dbReference>
<evidence type="ECO:0000256" key="6">
    <source>
        <dbReference type="ARBA" id="ARBA00022448"/>
    </source>
</evidence>
<dbReference type="NCBIfam" id="TIGR00874">
    <property type="entry name" value="talAB"/>
    <property type="match status" value="1"/>
</dbReference>
<comment type="similarity">
    <text evidence="4">Belongs to the transaldolase family. Type 1 subfamily.</text>
</comment>
<feature type="repeat" description="Solcar" evidence="17">
    <location>
        <begin position="12"/>
        <end position="85"/>
    </location>
</feature>
<evidence type="ECO:0000256" key="13">
    <source>
        <dbReference type="ARBA" id="ARBA00023128"/>
    </source>
</evidence>
<comment type="function">
    <text evidence="19">Catalyzes the rate-limiting step of the non-oxidative phase in the pentose phosphate pathway. Catalyzes the reversible conversion of sedheptulose-7-phosphate and D-glyceraldehyde 3-phosphate into erythrose-4-phosphate and beta-D-fructose 6-phosphate.</text>
</comment>
<keyword evidence="12 19" id="KW-0570">Pentose shunt</keyword>
<evidence type="ECO:0000256" key="1">
    <source>
        <dbReference type="ARBA" id="ARBA00004448"/>
    </source>
</evidence>
<evidence type="ECO:0000256" key="16">
    <source>
        <dbReference type="ARBA" id="ARBA00048810"/>
    </source>
</evidence>
<evidence type="ECO:0000256" key="7">
    <source>
        <dbReference type="ARBA" id="ARBA00022679"/>
    </source>
</evidence>
<dbReference type="HAMAP" id="MF_00492">
    <property type="entry name" value="Transaldolase_1"/>
    <property type="match status" value="1"/>
</dbReference>
<keyword evidence="6 18" id="KW-0813">Transport</keyword>
<comment type="subcellular location">
    <subcellularLocation>
        <location evidence="1">Mitochondrion inner membrane</location>
        <topology evidence="1">Multi-pass membrane protein</topology>
    </subcellularLocation>
</comment>
<evidence type="ECO:0000313" key="20">
    <source>
        <dbReference type="EMBL" id="DBA02405.1"/>
    </source>
</evidence>
<dbReference type="NCBIfam" id="NF009001">
    <property type="entry name" value="PRK12346.1"/>
    <property type="match status" value="1"/>
</dbReference>
<evidence type="ECO:0000256" key="11">
    <source>
        <dbReference type="ARBA" id="ARBA00022989"/>
    </source>
</evidence>
<evidence type="ECO:0000256" key="19">
    <source>
        <dbReference type="RuleBase" id="RU000501"/>
    </source>
</evidence>
<dbReference type="Gene3D" id="1.50.40.10">
    <property type="entry name" value="Mitochondrial carrier domain"/>
    <property type="match status" value="1"/>
</dbReference>
<evidence type="ECO:0000256" key="14">
    <source>
        <dbReference type="ARBA" id="ARBA00023136"/>
    </source>
</evidence>
<dbReference type="PROSITE" id="PS01054">
    <property type="entry name" value="TRANSALDOLASE_1"/>
    <property type="match status" value="1"/>
</dbReference>
<dbReference type="AlphaFoldDB" id="A0AAV2ZCR0"/>
<dbReference type="GO" id="GO:0005975">
    <property type="term" value="P:carbohydrate metabolic process"/>
    <property type="evidence" value="ECO:0007669"/>
    <property type="project" value="InterPro"/>
</dbReference>
<dbReference type="SUPFAM" id="SSF103506">
    <property type="entry name" value="Mitochondrial carrier"/>
    <property type="match status" value="1"/>
</dbReference>
<keyword evidence="10" id="KW-0999">Mitochondrion inner membrane</keyword>
<dbReference type="FunFam" id="3.20.20.70:FF:000088">
    <property type="entry name" value="Transaldolase"/>
    <property type="match status" value="1"/>
</dbReference>
<evidence type="ECO:0000256" key="4">
    <source>
        <dbReference type="ARBA" id="ARBA00008012"/>
    </source>
</evidence>
<dbReference type="SUPFAM" id="SSF51569">
    <property type="entry name" value="Aldolase"/>
    <property type="match status" value="1"/>
</dbReference>
<evidence type="ECO:0000256" key="10">
    <source>
        <dbReference type="ARBA" id="ARBA00022792"/>
    </source>
</evidence>
<dbReference type="GO" id="GO:0005743">
    <property type="term" value="C:mitochondrial inner membrane"/>
    <property type="evidence" value="ECO:0007669"/>
    <property type="project" value="UniProtKB-SubCell"/>
</dbReference>
<reference evidence="20" key="1">
    <citation type="submission" date="2022-11" db="EMBL/GenBank/DDBJ databases">
        <authorList>
            <person name="Morgan W.R."/>
            <person name="Tartar A."/>
        </authorList>
    </citation>
    <scope>NUCLEOTIDE SEQUENCE</scope>
    <source>
        <strain evidence="20">ARSEF 373</strain>
    </source>
</reference>
<accession>A0AAV2ZCR0</accession>
<dbReference type="Proteomes" id="UP001146120">
    <property type="component" value="Unassembled WGS sequence"/>
</dbReference>
<organism evidence="20 21">
    <name type="scientific">Lagenidium giganteum</name>
    <dbReference type="NCBI Taxonomy" id="4803"/>
    <lineage>
        <taxon>Eukaryota</taxon>
        <taxon>Sar</taxon>
        <taxon>Stramenopiles</taxon>
        <taxon>Oomycota</taxon>
        <taxon>Peronosporomycetes</taxon>
        <taxon>Pythiales</taxon>
        <taxon>Pythiaceae</taxon>
    </lineage>
</organism>
<dbReference type="InterPro" id="IPR001585">
    <property type="entry name" value="TAL/FSA"/>
</dbReference>
<dbReference type="InterPro" id="IPR004730">
    <property type="entry name" value="Transaldolase_1"/>
</dbReference>
<comment type="caution">
    <text evidence="20">The sequence shown here is derived from an EMBL/GenBank/DDBJ whole genome shotgun (WGS) entry which is preliminary data.</text>
</comment>